<evidence type="ECO:0000313" key="3">
    <source>
        <dbReference type="Proteomes" id="UP000799439"/>
    </source>
</evidence>
<dbReference type="AlphaFoldDB" id="A0A9P4ITH7"/>
<accession>A0A9P4ITH7</accession>
<feature type="chain" id="PRO_5040241838" evidence="1">
    <location>
        <begin position="17"/>
        <end position="358"/>
    </location>
</feature>
<proteinExistence type="predicted"/>
<keyword evidence="3" id="KW-1185">Reference proteome</keyword>
<dbReference type="EMBL" id="ML996090">
    <property type="protein sequence ID" value="KAF2149723.1"/>
    <property type="molecule type" value="Genomic_DNA"/>
</dbReference>
<protein>
    <submittedName>
        <fullName evidence="2">Uncharacterized protein</fullName>
    </submittedName>
</protein>
<sequence>MKILFALAVLIGFASALVPYRDVVSLTPANELLAVENEDNLSPLSRRSVKYLDAFEDHSREFWQPRDSSLVESSINPEHLWGHLILIFGHHLIYAFSGKVAKVTIQTVTSQLLKHSLIGEPDKATMDKIERVLTEITFIALSLALVFKKGGMQKATLGADDGKGGKEKVKRQSVSLGSSVDMVSWDVADDDAHTSGNNFTGRPILSDELRTQMIGEGLRNVTFMHASSLNAPILAHAHEDGSFHFHWRQPQGQSLVEPRADQVFKKHYAFFDADGAGFKISSTNPIDPKIPSIPEKDARKIASAIVRDLLKKQSGMSYAGYEEELKESGMIGHRLCFFPEMKRFTLNNEVNKCFTNGK</sequence>
<reference evidence="2" key="1">
    <citation type="journal article" date="2020" name="Stud. Mycol.">
        <title>101 Dothideomycetes genomes: a test case for predicting lifestyles and emergence of pathogens.</title>
        <authorList>
            <person name="Haridas S."/>
            <person name="Albert R."/>
            <person name="Binder M."/>
            <person name="Bloem J."/>
            <person name="Labutti K."/>
            <person name="Salamov A."/>
            <person name="Andreopoulos B."/>
            <person name="Baker S."/>
            <person name="Barry K."/>
            <person name="Bills G."/>
            <person name="Bluhm B."/>
            <person name="Cannon C."/>
            <person name="Castanera R."/>
            <person name="Culley D."/>
            <person name="Daum C."/>
            <person name="Ezra D."/>
            <person name="Gonzalez J."/>
            <person name="Henrissat B."/>
            <person name="Kuo A."/>
            <person name="Liang C."/>
            <person name="Lipzen A."/>
            <person name="Lutzoni F."/>
            <person name="Magnuson J."/>
            <person name="Mondo S."/>
            <person name="Nolan M."/>
            <person name="Ohm R."/>
            <person name="Pangilinan J."/>
            <person name="Park H.-J."/>
            <person name="Ramirez L."/>
            <person name="Alfaro M."/>
            <person name="Sun H."/>
            <person name="Tritt A."/>
            <person name="Yoshinaga Y."/>
            <person name="Zwiers L.-H."/>
            <person name="Turgeon B."/>
            <person name="Goodwin S."/>
            <person name="Spatafora J."/>
            <person name="Crous P."/>
            <person name="Grigoriev I."/>
        </authorList>
    </citation>
    <scope>NUCLEOTIDE SEQUENCE</scope>
    <source>
        <strain evidence="2">CBS 260.36</strain>
    </source>
</reference>
<evidence type="ECO:0000313" key="2">
    <source>
        <dbReference type="EMBL" id="KAF2149723.1"/>
    </source>
</evidence>
<keyword evidence="1" id="KW-0732">Signal</keyword>
<comment type="caution">
    <text evidence="2">The sequence shown here is derived from an EMBL/GenBank/DDBJ whole genome shotgun (WGS) entry which is preliminary data.</text>
</comment>
<dbReference type="Proteomes" id="UP000799439">
    <property type="component" value="Unassembled WGS sequence"/>
</dbReference>
<gene>
    <name evidence="2" type="ORF">K461DRAFT_270314</name>
</gene>
<feature type="signal peptide" evidence="1">
    <location>
        <begin position="1"/>
        <end position="16"/>
    </location>
</feature>
<name>A0A9P4ITH7_9PEZI</name>
<evidence type="ECO:0000256" key="1">
    <source>
        <dbReference type="SAM" id="SignalP"/>
    </source>
</evidence>
<organism evidence="2 3">
    <name type="scientific">Myriangium duriaei CBS 260.36</name>
    <dbReference type="NCBI Taxonomy" id="1168546"/>
    <lineage>
        <taxon>Eukaryota</taxon>
        <taxon>Fungi</taxon>
        <taxon>Dikarya</taxon>
        <taxon>Ascomycota</taxon>
        <taxon>Pezizomycotina</taxon>
        <taxon>Dothideomycetes</taxon>
        <taxon>Dothideomycetidae</taxon>
        <taxon>Myriangiales</taxon>
        <taxon>Myriangiaceae</taxon>
        <taxon>Myriangium</taxon>
    </lineage>
</organism>